<comment type="caution">
    <text evidence="4">The sequence shown here is derived from an EMBL/GenBank/DDBJ whole genome shotgun (WGS) entry which is preliminary data.</text>
</comment>
<feature type="signal peptide" evidence="3">
    <location>
        <begin position="1"/>
        <end position="17"/>
    </location>
</feature>
<protein>
    <recommendedName>
        <fullName evidence="6">Transmembrane protein</fullName>
    </recommendedName>
</protein>
<gene>
    <name evidence="4" type="ORF">PSON_ATCC_30995.1.T0170318</name>
</gene>
<dbReference type="EMBL" id="CAJJDN010000017">
    <property type="protein sequence ID" value="CAD8063258.1"/>
    <property type="molecule type" value="Genomic_DNA"/>
</dbReference>
<reference evidence="4" key="1">
    <citation type="submission" date="2021-01" db="EMBL/GenBank/DDBJ databases">
        <authorList>
            <consortium name="Genoscope - CEA"/>
            <person name="William W."/>
        </authorList>
    </citation>
    <scope>NUCLEOTIDE SEQUENCE</scope>
</reference>
<sequence length="1344" mass="158507">MIRIYLLLIPLIYGCTKFPNDTIYIVSTPGEIIEQSPSYIFDEILNLESQYKISPPSEFVSIIESSPIDLIKQSEYTLSLNKEIIQQKLYKSAEYDSTQHWSFLSKAENKYFVEYNSEIFGFTPQIDVSQQLNLKENSTCYDVVQLLKLHVIECSNAEGDYFAILEKESVLTMQIQNSTNPQRKIDQLDDVLIRSLTNYIEVYQLQQDNKLVLKGNLTTEILQKLLLDDLFYLEIVDFKFHQNSIITILNQQGQFLELEYNLQSNEWEKNWYLRTQIDKPYGYDYIVDKNNELFYWLAIISDTFILCKKTSESGTFEWTIDNLKNDINSKVYISFMYYLLLQNEKSLSLYSIKDLNRIKIEWSINLEGKTFVHQYIQFSSFLLFIQPYFYAYNYVQKYQRLQFSSKELINENMHFILEVTNQFQITCRANIYFKVVDKSSTEIYQTLLAPQIFCSRDEQRLNDYCGYIQQYQGFNIQLEFDHNEALDLNYNLTIPFELQIKEDPEQVIYRKIINYNPYFVLIEQNKNMELQTYECRSFINYQPQLCQKLFDLEDEFVELIDSPLQSWYYDSNSFIVFALAHDKQVDIYRNQRLKITFQVNSMIKQIFVGQEEVWLIQENQLLGYSLDYKKKTAQLKFQSSNNIIPIQFWFQIGNVLTNLITDQRIELHNDGTVIDLIDENLFFILMKKNDQYFGYIYDNYSNQENDYPKRFILFKKEIDLSKYQEVTIVNQENCKSYFGSRKYIYLKALRDGIPVILLYRPEQNFINSQYLELKISQNTQISTCDKLLFLTDKSNQNLQQHLIIDNFKQVIHGKLNQEQKQIQFQQTLNLSGRIFNQFNSYKLEQIPVNLFNRGTELFAIVHQFNFTYEKDGQKTQCYNLGQSWYSGQAFEIDLKEPIEDVEYVKTLIKQTETILYSESIMEYDSNTLVQLINNKIVLVSKANFESIEFPLGDQYIFNEIMYIYDDLIYVGAENSDTKGILCLIKCKDYNCQLQDGCLELGFINKIYYLNQNHMFMKWSSQYIFIYDTNGDPSKIFQFKYIGFQQMYQYSNFIEVSQLFENIYLIASINQECQLNFINLKVTDSLTLMKVQYFNLKNVEPIFNNPKSQCGKILVKKDQIFVSGQGQPIVIFKLEKQCDQNYCLMQIKFKSLIQVYGGHEIVEDQLNENIYSIHYVNTYKQKLGVLFYDITDDFTNLQPNLAIAHLPTQNSPLIVYNYNGQLHLLKDEGYYILQHFILKRSSQICTTKPQNKDVQFILKNTYNQVTVQIKLNITQVPPDPVPPGPDPPGPNPPGPDPTPEDKKGFSQWLFWSIGGGIVLGVGIGITIWCCKKKKAQIKKEKLIPL</sequence>
<dbReference type="Proteomes" id="UP000692954">
    <property type="component" value="Unassembled WGS sequence"/>
</dbReference>
<evidence type="ECO:0000256" key="2">
    <source>
        <dbReference type="SAM" id="Phobius"/>
    </source>
</evidence>
<feature type="transmembrane region" description="Helical" evidence="2">
    <location>
        <begin position="1307"/>
        <end position="1329"/>
    </location>
</feature>
<proteinExistence type="predicted"/>
<feature type="region of interest" description="Disordered" evidence="1">
    <location>
        <begin position="1275"/>
        <end position="1300"/>
    </location>
</feature>
<keyword evidence="5" id="KW-1185">Reference proteome</keyword>
<evidence type="ECO:0000313" key="5">
    <source>
        <dbReference type="Proteomes" id="UP000692954"/>
    </source>
</evidence>
<dbReference type="PROSITE" id="PS51257">
    <property type="entry name" value="PROKAR_LIPOPROTEIN"/>
    <property type="match status" value="1"/>
</dbReference>
<evidence type="ECO:0000256" key="3">
    <source>
        <dbReference type="SAM" id="SignalP"/>
    </source>
</evidence>
<accession>A0A8S1L5V7</accession>
<keyword evidence="2" id="KW-0472">Membrane</keyword>
<name>A0A8S1L5V7_9CILI</name>
<keyword evidence="3" id="KW-0732">Signal</keyword>
<evidence type="ECO:0000313" key="4">
    <source>
        <dbReference type="EMBL" id="CAD8063258.1"/>
    </source>
</evidence>
<keyword evidence="2" id="KW-0812">Transmembrane</keyword>
<feature type="compositionally biased region" description="Pro residues" evidence="1">
    <location>
        <begin position="1276"/>
        <end position="1296"/>
    </location>
</feature>
<evidence type="ECO:0000256" key="1">
    <source>
        <dbReference type="SAM" id="MobiDB-lite"/>
    </source>
</evidence>
<feature type="chain" id="PRO_5035869256" description="Transmembrane protein" evidence="3">
    <location>
        <begin position="18"/>
        <end position="1344"/>
    </location>
</feature>
<organism evidence="4 5">
    <name type="scientific">Paramecium sonneborni</name>
    <dbReference type="NCBI Taxonomy" id="65129"/>
    <lineage>
        <taxon>Eukaryota</taxon>
        <taxon>Sar</taxon>
        <taxon>Alveolata</taxon>
        <taxon>Ciliophora</taxon>
        <taxon>Intramacronucleata</taxon>
        <taxon>Oligohymenophorea</taxon>
        <taxon>Peniculida</taxon>
        <taxon>Parameciidae</taxon>
        <taxon>Paramecium</taxon>
    </lineage>
</organism>
<keyword evidence="2" id="KW-1133">Transmembrane helix</keyword>
<evidence type="ECO:0008006" key="6">
    <source>
        <dbReference type="Google" id="ProtNLM"/>
    </source>
</evidence>